<dbReference type="AlphaFoldDB" id="A0AAF5Q232"/>
<dbReference type="WBParaSite" id="mrna-Wban_08924">
    <property type="protein sequence ID" value="mrna-Wban_08924"/>
    <property type="gene ID" value="Wban_08924"/>
</dbReference>
<feature type="signal peptide" evidence="1">
    <location>
        <begin position="1"/>
        <end position="26"/>
    </location>
</feature>
<evidence type="ECO:0000256" key="1">
    <source>
        <dbReference type="SAM" id="SignalP"/>
    </source>
</evidence>
<reference evidence="2" key="1">
    <citation type="submission" date="2015-03" db="EMBL/GenBank/DDBJ databases">
        <title>Wuchereria bancrofti Genome Sequencing Papua New Guinea Strain.</title>
        <authorList>
            <person name="Small S.T."/>
            <person name="Serre D."/>
            <person name="Zimmerman P.A."/>
        </authorList>
    </citation>
    <scope>NUCLEOTIDE SEQUENCE [LARGE SCALE GENOMIC DNA]</scope>
    <source>
        <strain evidence="2">pt0022</strain>
    </source>
</reference>
<dbReference type="Proteomes" id="UP000093561">
    <property type="component" value="Unassembled WGS sequence"/>
</dbReference>
<keyword evidence="1" id="KW-0732">Signal</keyword>
<accession>A0AAF5Q232</accession>
<protein>
    <submittedName>
        <fullName evidence="3">Uncharacterized protein</fullName>
    </submittedName>
</protein>
<reference evidence="2" key="2">
    <citation type="journal article" date="2016" name="Mol. Ecol.">
        <title>Population genomics of the filarial nematode parasite Wuchereria bancrofti from mosquitoes.</title>
        <authorList>
            <person name="Small S.T."/>
            <person name="Reimer L.J."/>
            <person name="Tisch D.J."/>
            <person name="King C.L."/>
            <person name="Christensen B.M."/>
            <person name="Siba P.M."/>
            <person name="Kazura J.W."/>
            <person name="Serre D."/>
            <person name="Zimmerman P.A."/>
        </authorList>
    </citation>
    <scope>NUCLEOTIDE SEQUENCE</scope>
    <source>
        <strain evidence="2">pt0022</strain>
    </source>
</reference>
<proteinExistence type="predicted"/>
<name>A0AAF5Q232_WUCBA</name>
<feature type="chain" id="PRO_5041923802" evidence="1">
    <location>
        <begin position="27"/>
        <end position="161"/>
    </location>
</feature>
<organism evidence="2 3">
    <name type="scientific">Wuchereria bancrofti</name>
    <dbReference type="NCBI Taxonomy" id="6293"/>
    <lineage>
        <taxon>Eukaryota</taxon>
        <taxon>Metazoa</taxon>
        <taxon>Ecdysozoa</taxon>
        <taxon>Nematoda</taxon>
        <taxon>Chromadorea</taxon>
        <taxon>Rhabditida</taxon>
        <taxon>Spirurina</taxon>
        <taxon>Spiruromorpha</taxon>
        <taxon>Filarioidea</taxon>
        <taxon>Onchocercidae</taxon>
        <taxon>Wuchereria</taxon>
    </lineage>
</organism>
<sequence>MLPFVIIKYLVALTILIMLSCDETNAQLHFNILSFNNNMAGSGSLNSNGNPVARLGALANQAQQGLLGTLQSLIGSGLSIGAAVPDNRADQANRANQVQQNSFDAWQAALGAGLGFLAGNLFNTGSSLPYSYGYYGYPYYPYNYYYGGYPHHYYYYYYYYG</sequence>
<evidence type="ECO:0000313" key="3">
    <source>
        <dbReference type="WBParaSite" id="mrna-Wban_08924"/>
    </source>
</evidence>
<reference evidence="3" key="3">
    <citation type="submission" date="2024-02" db="UniProtKB">
        <authorList>
            <consortium name="WormBaseParasite"/>
        </authorList>
    </citation>
    <scope>IDENTIFICATION</scope>
    <source>
        <strain evidence="3">pt0022</strain>
    </source>
</reference>
<evidence type="ECO:0000313" key="2">
    <source>
        <dbReference type="Proteomes" id="UP000093561"/>
    </source>
</evidence>